<organism evidence="3 4">
    <name type="scientific">Evansella caseinilytica</name>
    <dbReference type="NCBI Taxonomy" id="1503961"/>
    <lineage>
        <taxon>Bacteria</taxon>
        <taxon>Bacillati</taxon>
        <taxon>Bacillota</taxon>
        <taxon>Bacilli</taxon>
        <taxon>Bacillales</taxon>
        <taxon>Bacillaceae</taxon>
        <taxon>Evansella</taxon>
    </lineage>
</organism>
<dbReference type="EMBL" id="FNPI01000021">
    <property type="protein sequence ID" value="SDZ61334.1"/>
    <property type="molecule type" value="Genomic_DNA"/>
</dbReference>
<dbReference type="OrthoDB" id="2048831at2"/>
<keyword evidence="1" id="KW-0732">Signal</keyword>
<feature type="signal peptide" evidence="1">
    <location>
        <begin position="1"/>
        <end position="26"/>
    </location>
</feature>
<dbReference type="Proteomes" id="UP000198935">
    <property type="component" value="Unassembled WGS sequence"/>
</dbReference>
<evidence type="ECO:0000256" key="1">
    <source>
        <dbReference type="SAM" id="SignalP"/>
    </source>
</evidence>
<evidence type="ECO:0000313" key="3">
    <source>
        <dbReference type="EMBL" id="SDZ61334.1"/>
    </source>
</evidence>
<evidence type="ECO:0000259" key="2">
    <source>
        <dbReference type="Pfam" id="PF04151"/>
    </source>
</evidence>
<dbReference type="SUPFAM" id="SSF89260">
    <property type="entry name" value="Collagen-binding domain"/>
    <property type="match status" value="1"/>
</dbReference>
<dbReference type="AlphaFoldDB" id="A0A1H3UG21"/>
<feature type="chain" id="PRO_5011650583" evidence="1">
    <location>
        <begin position="27"/>
        <end position="322"/>
    </location>
</feature>
<gene>
    <name evidence="3" type="ORF">SAMN05421736_12126</name>
</gene>
<proteinExistence type="predicted"/>
<protein>
    <submittedName>
        <fullName evidence="3">Pre-peptidase C-terminal domain-containing protein</fullName>
    </submittedName>
</protein>
<accession>A0A1H3UG21</accession>
<dbReference type="InterPro" id="IPR007280">
    <property type="entry name" value="Peptidase_C_arc/bac"/>
</dbReference>
<name>A0A1H3UG21_9BACI</name>
<dbReference type="Gene3D" id="2.60.120.380">
    <property type="match status" value="1"/>
</dbReference>
<dbReference type="Pfam" id="PF04151">
    <property type="entry name" value="PPC"/>
    <property type="match status" value="1"/>
</dbReference>
<evidence type="ECO:0000313" key="4">
    <source>
        <dbReference type="Proteomes" id="UP000198935"/>
    </source>
</evidence>
<feature type="domain" description="Peptidase C-terminal archaeal/bacterial" evidence="2">
    <location>
        <begin position="113"/>
        <end position="178"/>
    </location>
</feature>
<keyword evidence="4" id="KW-1185">Reference proteome</keyword>
<sequence length="322" mass="35924">MKFLKISVFIALTLIFTGTGLTTVFANEALPDVSSDSNLEFFTYEDSPFTEVSADPALTKDTDIKALLKAVPEMKASDVSIQNDPYEPNDTIDTAASIPYGQTIYANIGRADDIDWYKVNLTAGTDVAFLLKNIPAGTDYDLYVFDPNLNYAVSENSGNLDEKLYISIQTSGTWYVAVVPYSGYNPDQNYSLFVGNAWRTGSYSAPTSMTFNYNSSNVGTILPYQTLDLRQVSAIPDTARVTSISFYTYSSFGNWGNQIKYIYSYQTGNWYETFVGLNYVLDLPSNLFVKQQWPITTSIQTLFTPTASYSPGINFSYQYLIE</sequence>
<reference evidence="4" key="1">
    <citation type="submission" date="2016-10" db="EMBL/GenBank/DDBJ databases">
        <authorList>
            <person name="Varghese N."/>
            <person name="Submissions S."/>
        </authorList>
    </citation>
    <scope>NUCLEOTIDE SEQUENCE [LARGE SCALE GENOMIC DNA]</scope>
    <source>
        <strain evidence="4">SP</strain>
    </source>
</reference>